<sequence>MERLRRSTDTEDHASAAGHSGPGTLTPRAYLLFAIATLLGLAHHLDHVIRGNHVGWPITPDVNPFTYSLAIYPLVVLGFALSLTGRAGARYWTVVMTLGTGMLAFFHLSPWAVEPPVDVILPYANPLFGYVAFAVLLALIGVVAAGALYSFRLWGRQLA</sequence>
<proteinExistence type="predicted"/>
<keyword evidence="2" id="KW-1133">Transmembrane helix</keyword>
<keyword evidence="4" id="KW-1185">Reference proteome</keyword>
<evidence type="ECO:0000313" key="3">
    <source>
        <dbReference type="EMBL" id="MFC7138034.1"/>
    </source>
</evidence>
<reference evidence="3 4" key="1">
    <citation type="journal article" date="2019" name="Int. J. Syst. Evol. Microbiol.">
        <title>The Global Catalogue of Microorganisms (GCM) 10K type strain sequencing project: providing services to taxonomists for standard genome sequencing and annotation.</title>
        <authorList>
            <consortium name="The Broad Institute Genomics Platform"/>
            <consortium name="The Broad Institute Genome Sequencing Center for Infectious Disease"/>
            <person name="Wu L."/>
            <person name="Ma J."/>
        </authorList>
    </citation>
    <scope>NUCLEOTIDE SEQUENCE [LARGE SCALE GENOMIC DNA]</scope>
    <source>
        <strain evidence="3 4">DT92</strain>
    </source>
</reference>
<dbReference type="AlphaFoldDB" id="A0ABD5XWJ1"/>
<keyword evidence="2" id="KW-0812">Transmembrane</keyword>
<name>A0ABD5XWJ1_9EURY</name>
<dbReference type="Proteomes" id="UP001596368">
    <property type="component" value="Unassembled WGS sequence"/>
</dbReference>
<dbReference type="EMBL" id="JBHSZG010000008">
    <property type="protein sequence ID" value="MFC7138034.1"/>
    <property type="molecule type" value="Genomic_DNA"/>
</dbReference>
<feature type="transmembrane region" description="Helical" evidence="2">
    <location>
        <begin position="128"/>
        <end position="151"/>
    </location>
</feature>
<keyword evidence="2" id="KW-0472">Membrane</keyword>
<evidence type="ECO:0000256" key="1">
    <source>
        <dbReference type="SAM" id="MobiDB-lite"/>
    </source>
</evidence>
<evidence type="ECO:0000313" key="4">
    <source>
        <dbReference type="Proteomes" id="UP001596368"/>
    </source>
</evidence>
<feature type="compositionally biased region" description="Basic and acidic residues" evidence="1">
    <location>
        <begin position="1"/>
        <end position="14"/>
    </location>
</feature>
<feature type="region of interest" description="Disordered" evidence="1">
    <location>
        <begin position="1"/>
        <end position="21"/>
    </location>
</feature>
<evidence type="ECO:0000256" key="2">
    <source>
        <dbReference type="SAM" id="Phobius"/>
    </source>
</evidence>
<feature type="transmembrane region" description="Helical" evidence="2">
    <location>
        <begin position="29"/>
        <end position="45"/>
    </location>
</feature>
<feature type="transmembrane region" description="Helical" evidence="2">
    <location>
        <begin position="91"/>
        <end position="108"/>
    </location>
</feature>
<organism evidence="3 4">
    <name type="scientific">Halobaculum litoreum</name>
    <dbReference type="NCBI Taxonomy" id="3031998"/>
    <lineage>
        <taxon>Archaea</taxon>
        <taxon>Methanobacteriati</taxon>
        <taxon>Methanobacteriota</taxon>
        <taxon>Stenosarchaea group</taxon>
        <taxon>Halobacteria</taxon>
        <taxon>Halobacteriales</taxon>
        <taxon>Haloferacaceae</taxon>
        <taxon>Halobaculum</taxon>
    </lineage>
</organism>
<accession>A0ABD5XWJ1</accession>
<protein>
    <submittedName>
        <fullName evidence="3">Uncharacterized protein</fullName>
    </submittedName>
</protein>
<comment type="caution">
    <text evidence="3">The sequence shown here is derived from an EMBL/GenBank/DDBJ whole genome shotgun (WGS) entry which is preliminary data.</text>
</comment>
<feature type="transmembrane region" description="Helical" evidence="2">
    <location>
        <begin position="65"/>
        <end position="84"/>
    </location>
</feature>
<gene>
    <name evidence="3" type="ORF">ACFQRB_19355</name>
</gene>